<evidence type="ECO:0000313" key="1">
    <source>
        <dbReference type="EMBL" id="KKN47090.1"/>
    </source>
</evidence>
<dbReference type="Gene3D" id="3.40.1800.10">
    <property type="entry name" value="His-Me finger endonucleases"/>
    <property type="match status" value="1"/>
</dbReference>
<dbReference type="Pfam" id="PF02945">
    <property type="entry name" value="Endonuclease_7"/>
    <property type="match status" value="1"/>
</dbReference>
<proteinExistence type="predicted"/>
<dbReference type="SUPFAM" id="SSF54060">
    <property type="entry name" value="His-Me finger endonucleases"/>
    <property type="match status" value="1"/>
</dbReference>
<organism evidence="1">
    <name type="scientific">marine sediment metagenome</name>
    <dbReference type="NCBI Taxonomy" id="412755"/>
    <lineage>
        <taxon>unclassified sequences</taxon>
        <taxon>metagenomes</taxon>
        <taxon>ecological metagenomes</taxon>
    </lineage>
</organism>
<gene>
    <name evidence="1" type="ORF">LCGC14_0666560</name>
</gene>
<comment type="caution">
    <text evidence="1">The sequence shown here is derived from an EMBL/GenBank/DDBJ whole genome shotgun (WGS) entry which is preliminary data.</text>
</comment>
<dbReference type="InterPro" id="IPR004211">
    <property type="entry name" value="Endonuclease_7"/>
</dbReference>
<evidence type="ECO:0008006" key="2">
    <source>
        <dbReference type="Google" id="ProtNLM"/>
    </source>
</evidence>
<dbReference type="InterPro" id="IPR044925">
    <property type="entry name" value="His-Me_finger_sf"/>
</dbReference>
<reference evidence="1" key="1">
    <citation type="journal article" date="2015" name="Nature">
        <title>Complex archaea that bridge the gap between prokaryotes and eukaryotes.</title>
        <authorList>
            <person name="Spang A."/>
            <person name="Saw J.H."/>
            <person name="Jorgensen S.L."/>
            <person name="Zaremba-Niedzwiedzka K."/>
            <person name="Martijn J."/>
            <person name="Lind A.E."/>
            <person name="van Eijk R."/>
            <person name="Schleper C."/>
            <person name="Guy L."/>
            <person name="Ettema T.J."/>
        </authorList>
    </citation>
    <scope>NUCLEOTIDE SEQUENCE</scope>
</reference>
<dbReference type="InterPro" id="IPR038563">
    <property type="entry name" value="Endonuclease_7_sf"/>
</dbReference>
<protein>
    <recommendedName>
        <fullName evidence="2">Recombination endonuclease VII</fullName>
    </recommendedName>
</protein>
<accession>A0A0F9QS40</accession>
<dbReference type="EMBL" id="LAZR01001296">
    <property type="protein sequence ID" value="KKN47090.1"/>
    <property type="molecule type" value="Genomic_DNA"/>
</dbReference>
<dbReference type="AlphaFoldDB" id="A0A0F9QS40"/>
<sequence length="217" mass="25045">MYNHLNIISDISYIMCEICDDLGILGFCTEYSDLLCYINSNYNIAEILPTLLTTYKYLAPETRVFDVFMSKVDVFPTAVDNEKECSRRHEIKPATLEHFGFNPRTRDKLTSSCLKCKREYDQDRHLKKAYGKSREEFLTILKNQNNKCASCGRPINMHTKRGHHNKETGQFYDLLCNGCNSLVGYGNHDYRIILKCLLYQASIDGIKVETLIDLLKG</sequence>
<name>A0A0F9QS40_9ZZZZ</name>